<feature type="domain" description="Colicin D immunity protein" evidence="1">
    <location>
        <begin position="11"/>
        <end position="88"/>
    </location>
</feature>
<accession>A0ABZ2PK81</accession>
<dbReference type="Proteomes" id="UP001432000">
    <property type="component" value="Chromosome"/>
</dbReference>
<dbReference type="RefSeq" id="WP_338890481.1">
    <property type="nucleotide sequence ID" value="NZ_CP147846.1"/>
</dbReference>
<keyword evidence="3" id="KW-1185">Reference proteome</keyword>
<protein>
    <submittedName>
        <fullName evidence="2">Colicin immunity domain-containing protein</fullName>
    </submittedName>
</protein>
<organism evidence="2 3">
    <name type="scientific">Rhodococcus sovatensis</name>
    <dbReference type="NCBI Taxonomy" id="1805840"/>
    <lineage>
        <taxon>Bacteria</taxon>
        <taxon>Bacillati</taxon>
        <taxon>Actinomycetota</taxon>
        <taxon>Actinomycetes</taxon>
        <taxon>Mycobacteriales</taxon>
        <taxon>Nocardiaceae</taxon>
        <taxon>Rhodococcus</taxon>
    </lineage>
</organism>
<gene>
    <name evidence="2" type="ORF">WDS16_03330</name>
</gene>
<name>A0ABZ2PK81_9NOCA</name>
<dbReference type="Pfam" id="PF09204">
    <property type="entry name" value="Colicin_immun"/>
    <property type="match status" value="1"/>
</dbReference>
<dbReference type="Gene3D" id="1.20.120.650">
    <property type="entry name" value="Colicin D"/>
    <property type="match status" value="1"/>
</dbReference>
<dbReference type="InterPro" id="IPR036471">
    <property type="entry name" value="Colicin_D_sf"/>
</dbReference>
<dbReference type="EMBL" id="CP147846">
    <property type="protein sequence ID" value="WXG69603.1"/>
    <property type="molecule type" value="Genomic_DNA"/>
</dbReference>
<evidence type="ECO:0000313" key="2">
    <source>
        <dbReference type="EMBL" id="WXG69603.1"/>
    </source>
</evidence>
<proteinExistence type="predicted"/>
<evidence type="ECO:0000259" key="1">
    <source>
        <dbReference type="Pfam" id="PF09204"/>
    </source>
</evidence>
<evidence type="ECO:0000313" key="3">
    <source>
        <dbReference type="Proteomes" id="UP001432000"/>
    </source>
</evidence>
<dbReference type="InterPro" id="IPR015287">
    <property type="entry name" value="Colicin_D_immunity_dom"/>
</dbReference>
<reference evidence="2 3" key="1">
    <citation type="submission" date="2024-03" db="EMBL/GenBank/DDBJ databases">
        <title>Natural products discovery in diverse microorganisms through a two-stage MS feature dereplication strategy.</title>
        <authorList>
            <person name="Zhang R."/>
        </authorList>
    </citation>
    <scope>NUCLEOTIDE SEQUENCE [LARGE SCALE GENOMIC DNA]</scope>
    <source>
        <strain evidence="2 3">18930</strain>
    </source>
</reference>
<sequence>MDTPATQSAAFTSLLQDFVEMRISAHEFETRFVELLNENPGSLDPRVTKPLHFLFCEVDNFAYQNLQNPRDSNEHSLRNSAREALRELLRLPNGRGNIEK</sequence>